<accession>A0A0A9CC42</accession>
<protein>
    <submittedName>
        <fullName evidence="1">Uncharacterized protein</fullName>
    </submittedName>
</protein>
<evidence type="ECO:0000313" key="1">
    <source>
        <dbReference type="EMBL" id="JAD73106.1"/>
    </source>
</evidence>
<reference evidence="1" key="2">
    <citation type="journal article" date="2015" name="Data Brief">
        <title>Shoot transcriptome of the giant reed, Arundo donax.</title>
        <authorList>
            <person name="Barrero R.A."/>
            <person name="Guerrero F.D."/>
            <person name="Moolhuijzen P."/>
            <person name="Goolsby J.A."/>
            <person name="Tidwell J."/>
            <person name="Bellgard S.E."/>
            <person name="Bellgard M.I."/>
        </authorList>
    </citation>
    <scope>NUCLEOTIDE SEQUENCE</scope>
    <source>
        <tissue evidence="1">Shoot tissue taken approximately 20 cm above the soil surface</tissue>
    </source>
</reference>
<organism evidence="1">
    <name type="scientific">Arundo donax</name>
    <name type="common">Giant reed</name>
    <name type="synonym">Donax arundinaceus</name>
    <dbReference type="NCBI Taxonomy" id="35708"/>
    <lineage>
        <taxon>Eukaryota</taxon>
        <taxon>Viridiplantae</taxon>
        <taxon>Streptophyta</taxon>
        <taxon>Embryophyta</taxon>
        <taxon>Tracheophyta</taxon>
        <taxon>Spermatophyta</taxon>
        <taxon>Magnoliopsida</taxon>
        <taxon>Liliopsida</taxon>
        <taxon>Poales</taxon>
        <taxon>Poaceae</taxon>
        <taxon>PACMAD clade</taxon>
        <taxon>Arundinoideae</taxon>
        <taxon>Arundineae</taxon>
        <taxon>Arundo</taxon>
    </lineage>
</organism>
<dbReference type="EMBL" id="GBRH01224789">
    <property type="protein sequence ID" value="JAD73106.1"/>
    <property type="molecule type" value="Transcribed_RNA"/>
</dbReference>
<proteinExistence type="predicted"/>
<reference evidence="1" key="1">
    <citation type="submission" date="2014-09" db="EMBL/GenBank/DDBJ databases">
        <authorList>
            <person name="Magalhaes I.L.F."/>
            <person name="Oliveira U."/>
            <person name="Santos F.R."/>
            <person name="Vidigal T.H.D.A."/>
            <person name="Brescovit A.D."/>
            <person name="Santos A.J."/>
        </authorList>
    </citation>
    <scope>NUCLEOTIDE SEQUENCE</scope>
    <source>
        <tissue evidence="1">Shoot tissue taken approximately 20 cm above the soil surface</tissue>
    </source>
</reference>
<sequence length="37" mass="4115">MMLASSASCVVVSIMLVSHDLVQRQKQLQDTLQELVL</sequence>
<dbReference type="AlphaFoldDB" id="A0A0A9CC42"/>
<name>A0A0A9CC42_ARUDO</name>